<dbReference type="Proteomes" id="UP000233551">
    <property type="component" value="Unassembled WGS sequence"/>
</dbReference>
<evidence type="ECO:0000313" key="2">
    <source>
        <dbReference type="Proteomes" id="UP000233551"/>
    </source>
</evidence>
<protein>
    <submittedName>
        <fullName evidence="1">Uncharacterized protein</fullName>
    </submittedName>
</protein>
<name>A0A2I0JZT4_PUNGR</name>
<proteinExistence type="predicted"/>
<evidence type="ECO:0000313" key="1">
    <source>
        <dbReference type="EMBL" id="PKI60976.1"/>
    </source>
</evidence>
<accession>A0A2I0JZT4</accession>
<comment type="caution">
    <text evidence="1">The sequence shown here is derived from an EMBL/GenBank/DDBJ whole genome shotgun (WGS) entry which is preliminary data.</text>
</comment>
<dbReference type="EMBL" id="PGOL01001090">
    <property type="protein sequence ID" value="PKI60976.1"/>
    <property type="molecule type" value="Genomic_DNA"/>
</dbReference>
<keyword evidence="2" id="KW-1185">Reference proteome</keyword>
<gene>
    <name evidence="1" type="ORF">CRG98_018606</name>
</gene>
<dbReference type="AlphaFoldDB" id="A0A2I0JZT4"/>
<sequence>MTTNSHNLKGNYNMNPRTASNYIDKASKTQTTNDFINGKCRRWLYQCPTRGRALQVRQRRQWWWGASDCTWFAYAVAAKENTEVGISIRDTEAGRVAIDIEGRGEMIVESVGETIIVGRAQPEWNAPPAGYFAVARVLELGFDGSKQER</sequence>
<organism evidence="1 2">
    <name type="scientific">Punica granatum</name>
    <name type="common">Pomegranate</name>
    <dbReference type="NCBI Taxonomy" id="22663"/>
    <lineage>
        <taxon>Eukaryota</taxon>
        <taxon>Viridiplantae</taxon>
        <taxon>Streptophyta</taxon>
        <taxon>Embryophyta</taxon>
        <taxon>Tracheophyta</taxon>
        <taxon>Spermatophyta</taxon>
        <taxon>Magnoliopsida</taxon>
        <taxon>eudicotyledons</taxon>
        <taxon>Gunneridae</taxon>
        <taxon>Pentapetalae</taxon>
        <taxon>rosids</taxon>
        <taxon>malvids</taxon>
        <taxon>Myrtales</taxon>
        <taxon>Lythraceae</taxon>
        <taxon>Punica</taxon>
    </lineage>
</organism>
<reference evidence="1 2" key="1">
    <citation type="submission" date="2017-11" db="EMBL/GenBank/DDBJ databases">
        <title>De-novo sequencing of pomegranate (Punica granatum L.) genome.</title>
        <authorList>
            <person name="Akparov Z."/>
            <person name="Amiraslanov A."/>
            <person name="Hajiyeva S."/>
            <person name="Abbasov M."/>
            <person name="Kaur K."/>
            <person name="Hamwieh A."/>
            <person name="Solovyev V."/>
            <person name="Salamov A."/>
            <person name="Braich B."/>
            <person name="Kosarev P."/>
            <person name="Mahmoud A."/>
            <person name="Hajiyev E."/>
            <person name="Babayeva S."/>
            <person name="Izzatullayeva V."/>
            <person name="Mammadov A."/>
            <person name="Mammadov A."/>
            <person name="Sharifova S."/>
            <person name="Ojaghi J."/>
            <person name="Eynullazada K."/>
            <person name="Bayramov B."/>
            <person name="Abdulazimova A."/>
            <person name="Shahmuradov I."/>
        </authorList>
    </citation>
    <scope>NUCLEOTIDE SEQUENCE [LARGE SCALE GENOMIC DNA]</scope>
    <source>
        <strain evidence="2">cv. AG2017</strain>
        <tissue evidence="1">Leaf</tissue>
    </source>
</reference>